<organism evidence="1">
    <name type="scientific">Haemophilus influenzae HK1212</name>
    <dbReference type="NCBI Taxonomy" id="456482"/>
    <lineage>
        <taxon>Bacteria</taxon>
        <taxon>Pseudomonadati</taxon>
        <taxon>Pseudomonadota</taxon>
        <taxon>Gammaproteobacteria</taxon>
        <taxon>Pasteurellales</taxon>
        <taxon>Pasteurellaceae</taxon>
        <taxon>Haemophilus</taxon>
    </lineage>
</organism>
<accession>A0A7G2JXB1</accession>
<feature type="non-terminal residue" evidence="1">
    <location>
        <position position="31"/>
    </location>
</feature>
<proteinExistence type="predicted"/>
<reference evidence="1" key="1">
    <citation type="journal article" date="2010" name="Genomics">
        <title>Tracing phylogenomic events leading to diversity of Haemophilus influenzae and the emergence of Brazilian Purpuric Fever (BPF)-associated clones.</title>
        <authorList>
            <person name="Papazisi L."/>
            <person name="Ratnayake S."/>
            <person name="Remortel B.G."/>
            <person name="Bock G.R."/>
            <person name="Liang W."/>
            <person name="Saeed A.I."/>
            <person name="Liu J."/>
            <person name="Fleischmann R.D."/>
            <person name="Kilian M."/>
            <person name="Peterson S.N."/>
        </authorList>
    </citation>
    <scope>NUCLEOTIDE SEQUENCE [LARGE SCALE GENOMIC DNA]</scope>
    <source>
        <strain evidence="1">HK1212</strain>
    </source>
</reference>
<name>A0A7G2JXB1_HAEIF</name>
<dbReference type="EMBL" id="ABFC01001025">
    <property type="protein sequence ID" value="EFA27956.1"/>
    <property type="molecule type" value="Genomic_DNA"/>
</dbReference>
<gene>
    <name evidence="1" type="ORF">HAINFHK1212_1015</name>
</gene>
<comment type="caution">
    <text evidence="1">The sequence shown here is derived from an EMBL/GenBank/DDBJ whole genome shotgun (WGS) entry which is preliminary data.</text>
</comment>
<protein>
    <submittedName>
        <fullName evidence="1">Uncharacterized protein</fullName>
    </submittedName>
</protein>
<sequence length="31" mass="3386">MRLYGKDAVKQAWAAVSEGGNPFYNLPASDE</sequence>
<dbReference type="AlphaFoldDB" id="A0A7G2JXB1"/>
<evidence type="ECO:0000313" key="1">
    <source>
        <dbReference type="EMBL" id="EFA27956.1"/>
    </source>
</evidence>